<dbReference type="InterPro" id="IPR002110">
    <property type="entry name" value="Ankyrin_rpt"/>
</dbReference>
<organism evidence="5 6">
    <name type="scientific">Phenylobacterium terrae</name>
    <dbReference type="NCBI Taxonomy" id="2665495"/>
    <lineage>
        <taxon>Bacteria</taxon>
        <taxon>Pseudomonadati</taxon>
        <taxon>Pseudomonadota</taxon>
        <taxon>Alphaproteobacteria</taxon>
        <taxon>Caulobacterales</taxon>
        <taxon>Caulobacteraceae</taxon>
        <taxon>Phenylobacterium</taxon>
    </lineage>
</organism>
<evidence type="ECO:0000256" key="4">
    <source>
        <dbReference type="SAM" id="SignalP"/>
    </source>
</evidence>
<dbReference type="SMART" id="SM00248">
    <property type="entry name" value="ANK"/>
    <property type="match status" value="3"/>
</dbReference>
<dbReference type="RefSeq" id="WP_377280384.1">
    <property type="nucleotide sequence ID" value="NZ_JBHRSI010000001.1"/>
</dbReference>
<feature type="signal peptide" evidence="4">
    <location>
        <begin position="1"/>
        <end position="22"/>
    </location>
</feature>
<dbReference type="Proteomes" id="UP001597237">
    <property type="component" value="Unassembled WGS sequence"/>
</dbReference>
<gene>
    <name evidence="5" type="ORF">ACFSC0_04090</name>
</gene>
<dbReference type="Pfam" id="PF00023">
    <property type="entry name" value="Ank"/>
    <property type="match status" value="1"/>
</dbReference>
<dbReference type="PANTHER" id="PTHR24171">
    <property type="entry name" value="ANKYRIN REPEAT DOMAIN-CONTAINING PROTEIN 39-RELATED"/>
    <property type="match status" value="1"/>
</dbReference>
<name>A0ABW4MX62_9CAUL</name>
<dbReference type="PRINTS" id="PR01415">
    <property type="entry name" value="ANKYRIN"/>
</dbReference>
<accession>A0ABW4MX62</accession>
<dbReference type="Pfam" id="PF12796">
    <property type="entry name" value="Ank_2"/>
    <property type="match status" value="1"/>
</dbReference>
<feature type="repeat" description="ANK" evidence="3">
    <location>
        <begin position="192"/>
        <end position="224"/>
    </location>
</feature>
<evidence type="ECO:0000256" key="2">
    <source>
        <dbReference type="ARBA" id="ARBA00023043"/>
    </source>
</evidence>
<keyword evidence="2 3" id="KW-0040">ANK repeat</keyword>
<evidence type="ECO:0000313" key="6">
    <source>
        <dbReference type="Proteomes" id="UP001597237"/>
    </source>
</evidence>
<dbReference type="Gene3D" id="1.25.40.20">
    <property type="entry name" value="Ankyrin repeat-containing domain"/>
    <property type="match status" value="2"/>
</dbReference>
<evidence type="ECO:0000256" key="1">
    <source>
        <dbReference type="ARBA" id="ARBA00022737"/>
    </source>
</evidence>
<evidence type="ECO:0000313" key="5">
    <source>
        <dbReference type="EMBL" id="MFD1782564.1"/>
    </source>
</evidence>
<dbReference type="SUPFAM" id="SSF48403">
    <property type="entry name" value="Ankyrin repeat"/>
    <property type="match status" value="1"/>
</dbReference>
<dbReference type="EMBL" id="JBHUEY010000001">
    <property type="protein sequence ID" value="MFD1782564.1"/>
    <property type="molecule type" value="Genomic_DNA"/>
</dbReference>
<feature type="repeat" description="ANK" evidence="3">
    <location>
        <begin position="124"/>
        <end position="156"/>
    </location>
</feature>
<keyword evidence="1" id="KW-0677">Repeat</keyword>
<protein>
    <submittedName>
        <fullName evidence="5">Ankyrin repeat domain-containing protein</fullName>
    </submittedName>
</protein>
<evidence type="ECO:0000256" key="3">
    <source>
        <dbReference type="PROSITE-ProRule" id="PRU00023"/>
    </source>
</evidence>
<dbReference type="PROSITE" id="PS50088">
    <property type="entry name" value="ANK_REPEAT"/>
    <property type="match status" value="2"/>
</dbReference>
<sequence>MRRPHLLGLTAAVSLSAGLAQAEPQAELFAAIRAGDAAGVERLIGADPALLRARDASGATPLVAAAFKRLGIGFQRPEDNPVFALIARRISEPDLVEACLLGRRAQVVSAIAADPQLVKTATPNGRTLLHYAAYVGDAALVDALADRGADLDAPAAGVFLSPPIVQAILGGRMATLERLIARGANVNARLDDGSTPLHEAAQLGEEAMVRALIQAGADPKALRRDGRSPRDLAAARGHARIAELLDGLG</sequence>
<dbReference type="PROSITE" id="PS50297">
    <property type="entry name" value="ANK_REP_REGION"/>
    <property type="match status" value="2"/>
</dbReference>
<keyword evidence="4" id="KW-0732">Signal</keyword>
<dbReference type="InterPro" id="IPR036770">
    <property type="entry name" value="Ankyrin_rpt-contain_sf"/>
</dbReference>
<proteinExistence type="predicted"/>
<comment type="caution">
    <text evidence="5">The sequence shown here is derived from an EMBL/GenBank/DDBJ whole genome shotgun (WGS) entry which is preliminary data.</text>
</comment>
<feature type="chain" id="PRO_5046087086" evidence="4">
    <location>
        <begin position="23"/>
        <end position="249"/>
    </location>
</feature>
<reference evidence="6" key="1">
    <citation type="journal article" date="2019" name="Int. J. Syst. Evol. Microbiol.">
        <title>The Global Catalogue of Microorganisms (GCM) 10K type strain sequencing project: providing services to taxonomists for standard genome sequencing and annotation.</title>
        <authorList>
            <consortium name="The Broad Institute Genomics Platform"/>
            <consortium name="The Broad Institute Genome Sequencing Center for Infectious Disease"/>
            <person name="Wu L."/>
            <person name="Ma J."/>
        </authorList>
    </citation>
    <scope>NUCLEOTIDE SEQUENCE [LARGE SCALE GENOMIC DNA]</scope>
    <source>
        <strain evidence="6">DFY28</strain>
    </source>
</reference>
<keyword evidence="6" id="KW-1185">Reference proteome</keyword>